<name>A0A1A8ZI41_9ACTN</name>
<dbReference type="AlphaFoldDB" id="A0A1A8ZI41"/>
<organism evidence="1 2">
    <name type="scientific">Micromonospora auratinigra</name>
    <dbReference type="NCBI Taxonomy" id="261654"/>
    <lineage>
        <taxon>Bacteria</taxon>
        <taxon>Bacillati</taxon>
        <taxon>Actinomycetota</taxon>
        <taxon>Actinomycetes</taxon>
        <taxon>Micromonosporales</taxon>
        <taxon>Micromonosporaceae</taxon>
        <taxon>Micromonospora</taxon>
    </lineage>
</organism>
<dbReference type="PATRIC" id="fig|261654.4.peg.2402"/>
<dbReference type="InterPro" id="IPR036388">
    <property type="entry name" value="WH-like_DNA-bd_sf"/>
</dbReference>
<dbReference type="RefSeq" id="WP_231921417.1">
    <property type="nucleotide sequence ID" value="NZ_LT594323.1"/>
</dbReference>
<dbReference type="SUPFAM" id="SSF46785">
    <property type="entry name" value="Winged helix' DNA-binding domain"/>
    <property type="match status" value="1"/>
</dbReference>
<sequence>MELTPAELTLLGLVIERPRHGYDPERVVAQRGVREWTDIGFSSIYYLLAELERRGLLHVPAAPAAARSRRVARQPSPGVP</sequence>
<dbReference type="InterPro" id="IPR036390">
    <property type="entry name" value="WH_DNA-bd_sf"/>
</dbReference>
<evidence type="ECO:0008006" key="3">
    <source>
        <dbReference type="Google" id="ProtNLM"/>
    </source>
</evidence>
<keyword evidence="2" id="KW-1185">Reference proteome</keyword>
<protein>
    <recommendedName>
        <fullName evidence="3">Transcriptional regulator PadR-like family protein</fullName>
    </recommendedName>
</protein>
<dbReference type="Proteomes" id="UP000199385">
    <property type="component" value="Chromosome I"/>
</dbReference>
<dbReference type="Gene3D" id="1.10.10.10">
    <property type="entry name" value="Winged helix-like DNA-binding domain superfamily/Winged helix DNA-binding domain"/>
    <property type="match status" value="1"/>
</dbReference>
<evidence type="ECO:0000313" key="1">
    <source>
        <dbReference type="EMBL" id="SBT43540.1"/>
    </source>
</evidence>
<proteinExistence type="predicted"/>
<dbReference type="EMBL" id="LT594323">
    <property type="protein sequence ID" value="SBT43540.1"/>
    <property type="molecule type" value="Genomic_DNA"/>
</dbReference>
<dbReference type="STRING" id="261654.GA0070611_2357"/>
<accession>A0A1A8ZI41</accession>
<gene>
    <name evidence="1" type="ORF">GA0070611_2357</name>
</gene>
<reference evidence="2" key="1">
    <citation type="submission" date="2016-06" db="EMBL/GenBank/DDBJ databases">
        <authorList>
            <person name="Varghese N."/>
            <person name="Submissions Spin"/>
        </authorList>
    </citation>
    <scope>NUCLEOTIDE SEQUENCE [LARGE SCALE GENOMIC DNA]</scope>
    <source>
        <strain evidence="2">DSM 44815</strain>
    </source>
</reference>
<evidence type="ECO:0000313" key="2">
    <source>
        <dbReference type="Proteomes" id="UP000199385"/>
    </source>
</evidence>